<evidence type="ECO:0000256" key="1">
    <source>
        <dbReference type="SAM" id="MobiDB-lite"/>
    </source>
</evidence>
<dbReference type="Proteomes" id="UP000274922">
    <property type="component" value="Unassembled WGS sequence"/>
</dbReference>
<keyword evidence="3" id="KW-1185">Reference proteome</keyword>
<name>A0A4P9X139_9FUNG</name>
<reference evidence="3" key="1">
    <citation type="journal article" date="2018" name="Nat. Microbiol.">
        <title>Leveraging single-cell genomics to expand the fungal tree of life.</title>
        <authorList>
            <person name="Ahrendt S.R."/>
            <person name="Quandt C.A."/>
            <person name="Ciobanu D."/>
            <person name="Clum A."/>
            <person name="Salamov A."/>
            <person name="Andreopoulos B."/>
            <person name="Cheng J.F."/>
            <person name="Woyke T."/>
            <person name="Pelin A."/>
            <person name="Henrissat B."/>
            <person name="Reynolds N.K."/>
            <person name="Benny G.L."/>
            <person name="Smith M.E."/>
            <person name="James T.Y."/>
            <person name="Grigoriev I.V."/>
        </authorList>
    </citation>
    <scope>NUCLEOTIDE SEQUENCE [LARGE SCALE GENOMIC DNA]</scope>
    <source>
        <strain evidence="3">ATCC 52028</strain>
    </source>
</reference>
<sequence>MASTTPASTGREPRRLMYLTRDFPVWPPGAAGPIAAGPIAAAGSGPWRLDAPRHRDARAAAPVAVAPFVAALPNGQLRRRSFLDFFYPTSSQAVRSLSPPPPPPPPPPPLADGAGQRAFVARPAVASETAWPVLPPRRLARLDSTAWRPEADAV</sequence>
<evidence type="ECO:0000313" key="2">
    <source>
        <dbReference type="EMBL" id="RKO98715.1"/>
    </source>
</evidence>
<dbReference type="EMBL" id="ML014374">
    <property type="protein sequence ID" value="RKO98715.1"/>
    <property type="molecule type" value="Genomic_DNA"/>
</dbReference>
<dbReference type="AlphaFoldDB" id="A0A4P9X139"/>
<feature type="compositionally biased region" description="Pro residues" evidence="1">
    <location>
        <begin position="98"/>
        <end position="110"/>
    </location>
</feature>
<proteinExistence type="predicted"/>
<protein>
    <submittedName>
        <fullName evidence="2">Uncharacterized protein</fullName>
    </submittedName>
</protein>
<accession>A0A4P9X139</accession>
<organism evidence="2 3">
    <name type="scientific">Caulochytrium protostelioides</name>
    <dbReference type="NCBI Taxonomy" id="1555241"/>
    <lineage>
        <taxon>Eukaryota</taxon>
        <taxon>Fungi</taxon>
        <taxon>Fungi incertae sedis</taxon>
        <taxon>Chytridiomycota</taxon>
        <taxon>Chytridiomycota incertae sedis</taxon>
        <taxon>Chytridiomycetes</taxon>
        <taxon>Caulochytriales</taxon>
        <taxon>Caulochytriaceae</taxon>
        <taxon>Caulochytrium</taxon>
    </lineage>
</organism>
<feature type="region of interest" description="Disordered" evidence="1">
    <location>
        <begin position="92"/>
        <end position="117"/>
    </location>
</feature>
<evidence type="ECO:0000313" key="3">
    <source>
        <dbReference type="Proteomes" id="UP000274922"/>
    </source>
</evidence>
<gene>
    <name evidence="2" type="ORF">CXG81DRAFT_28474</name>
</gene>